<dbReference type="GO" id="GO:0009253">
    <property type="term" value="P:peptidoglycan catabolic process"/>
    <property type="evidence" value="ECO:0007669"/>
    <property type="project" value="TreeGrafter"/>
</dbReference>
<gene>
    <name evidence="7" type="ORF">GL4_0314</name>
</gene>
<sequence>MTGPAYATPCSFAGLDGWAEDDHAAALRALVNSTIRDGVARLQEDEARGYFESAFNAFAAAADTPGFVTGYYEPELRGSMTKSPRFPFPIYGRPPDLVTTIVETHRAAHNESHTGFRLTSDGMVPYFTRAEIEAGALDGRGHVLLYTDDLVDLFFMHVQGSGLVHLDDGSSLRLTYAGKNGHPYTSIARVLVDRGEFEAGGIDMSTLKAWLRADPDRGKALMRLNQSYIFFSVLPGGEAARGPHGAEGVPLTPGRSLAVDPTYIPLGTPVFVTAPDLAGDDGRPFRRLMIAQDVGSAIRGPQRGDIFFGTGEAAGALSGRTRHAARFHVLMRKR</sequence>
<reference evidence="7 8" key="1">
    <citation type="submission" date="2014-09" db="EMBL/GenBank/DDBJ databases">
        <title>Genome sequencing of Methyloceanibacter caenitepidi Gela4.</title>
        <authorList>
            <person name="Takeuchi M."/>
            <person name="Susumu S."/>
            <person name="Kamagata Y."/>
            <person name="Oshima K."/>
            <person name="Hattori M."/>
            <person name="Iwasaki W."/>
        </authorList>
    </citation>
    <scope>NUCLEOTIDE SEQUENCE [LARGE SCALE GENOMIC DNA]</scope>
    <source>
        <strain evidence="7 8">Gela4</strain>
    </source>
</reference>
<keyword evidence="8" id="KW-1185">Reference proteome</keyword>
<dbReference type="EMBL" id="AP014648">
    <property type="protein sequence ID" value="BAQ15784.1"/>
    <property type="molecule type" value="Genomic_DNA"/>
</dbReference>
<dbReference type="PANTHER" id="PTHR30124:SF0">
    <property type="entry name" value="MEMBRANE-BOUND LYTIC MUREIN TRANSGLYCOSYLASE A"/>
    <property type="match status" value="1"/>
</dbReference>
<accession>A0A0A8K1C4</accession>
<dbReference type="CDD" id="cd14485">
    <property type="entry name" value="mltA_like_LT_A"/>
    <property type="match status" value="1"/>
</dbReference>
<dbReference type="PANTHER" id="PTHR30124">
    <property type="entry name" value="MEMBRANE-BOUND LYTIC MUREIN TRANSGLYCOSYLASE A"/>
    <property type="match status" value="1"/>
</dbReference>
<dbReference type="KEGG" id="mcg:GL4_0314"/>
<feature type="domain" description="Lytic transglycosylase MltA" evidence="6">
    <location>
        <begin position="75"/>
        <end position="232"/>
    </location>
</feature>
<dbReference type="SUPFAM" id="SSF50685">
    <property type="entry name" value="Barwin-like endoglucanases"/>
    <property type="match status" value="1"/>
</dbReference>
<dbReference type="GO" id="GO:0004553">
    <property type="term" value="F:hydrolase activity, hydrolyzing O-glycosyl compounds"/>
    <property type="evidence" value="ECO:0007669"/>
    <property type="project" value="InterPro"/>
</dbReference>
<keyword evidence="4" id="KW-0961">Cell wall biogenesis/degradation</keyword>
<dbReference type="GO" id="GO:0071555">
    <property type="term" value="P:cell wall organization"/>
    <property type="evidence" value="ECO:0007669"/>
    <property type="project" value="UniProtKB-KW"/>
</dbReference>
<evidence type="ECO:0000313" key="7">
    <source>
        <dbReference type="EMBL" id="BAQ15784.1"/>
    </source>
</evidence>
<dbReference type="Pfam" id="PF03562">
    <property type="entry name" value="MltA"/>
    <property type="match status" value="1"/>
</dbReference>
<dbReference type="InterPro" id="IPR026044">
    <property type="entry name" value="MltA"/>
</dbReference>
<evidence type="ECO:0000256" key="5">
    <source>
        <dbReference type="ARBA" id="ARBA00030918"/>
    </source>
</evidence>
<dbReference type="Pfam" id="PF06725">
    <property type="entry name" value="3D"/>
    <property type="match status" value="1"/>
</dbReference>
<comment type="catalytic activity">
    <reaction evidence="1">
        <text>Exolytic cleavage of the (1-&gt;4)-beta-glycosidic linkage between N-acetylmuramic acid (MurNAc) and N-acetylglucosamine (GlcNAc) residues in peptidoglycan, from either the reducing or the non-reducing ends of the peptidoglycan chains, with concomitant formation of a 1,6-anhydrobond in the MurNAc residue.</text>
        <dbReference type="EC" id="4.2.2.n1"/>
    </reaction>
</comment>
<keyword evidence="3" id="KW-0456">Lyase</keyword>
<dbReference type="InterPro" id="IPR036908">
    <property type="entry name" value="RlpA-like_sf"/>
</dbReference>
<dbReference type="GO" id="GO:0008933">
    <property type="term" value="F:peptidoglycan lytic transglycosylase activity"/>
    <property type="evidence" value="ECO:0007669"/>
    <property type="project" value="TreeGrafter"/>
</dbReference>
<dbReference type="AlphaFoldDB" id="A0A0A8K1C4"/>
<dbReference type="CDD" id="cd14668">
    <property type="entry name" value="mlta_B"/>
    <property type="match status" value="1"/>
</dbReference>
<evidence type="ECO:0000256" key="3">
    <source>
        <dbReference type="ARBA" id="ARBA00023239"/>
    </source>
</evidence>
<dbReference type="EC" id="4.2.2.n1" evidence="2"/>
<protein>
    <recommendedName>
        <fullName evidence="2">peptidoglycan lytic exotransglycosylase</fullName>
        <ecNumber evidence="2">4.2.2.n1</ecNumber>
    </recommendedName>
    <alternativeName>
        <fullName evidence="5">Murein hydrolase A</fullName>
    </alternativeName>
</protein>
<organism evidence="7 8">
    <name type="scientific">Methyloceanibacter caenitepidi</name>
    <dbReference type="NCBI Taxonomy" id="1384459"/>
    <lineage>
        <taxon>Bacteria</taxon>
        <taxon>Pseudomonadati</taxon>
        <taxon>Pseudomonadota</taxon>
        <taxon>Alphaproteobacteria</taxon>
        <taxon>Hyphomicrobiales</taxon>
        <taxon>Hyphomicrobiaceae</taxon>
        <taxon>Methyloceanibacter</taxon>
    </lineage>
</organism>
<evidence type="ECO:0000256" key="2">
    <source>
        <dbReference type="ARBA" id="ARBA00012587"/>
    </source>
</evidence>
<dbReference type="SMART" id="SM00925">
    <property type="entry name" value="MltA"/>
    <property type="match status" value="1"/>
</dbReference>
<dbReference type="Gene3D" id="2.40.40.10">
    <property type="entry name" value="RlpA-like domain"/>
    <property type="match status" value="1"/>
</dbReference>
<dbReference type="OrthoDB" id="9783686at2"/>
<evidence type="ECO:0000256" key="1">
    <source>
        <dbReference type="ARBA" id="ARBA00001420"/>
    </source>
</evidence>
<evidence type="ECO:0000256" key="4">
    <source>
        <dbReference type="ARBA" id="ARBA00023316"/>
    </source>
</evidence>
<evidence type="ECO:0000313" key="8">
    <source>
        <dbReference type="Proteomes" id="UP000031643"/>
    </source>
</evidence>
<dbReference type="GO" id="GO:0009254">
    <property type="term" value="P:peptidoglycan turnover"/>
    <property type="evidence" value="ECO:0007669"/>
    <property type="project" value="InterPro"/>
</dbReference>
<dbReference type="PIRSF" id="PIRSF019422">
    <property type="entry name" value="MltA"/>
    <property type="match status" value="1"/>
</dbReference>
<evidence type="ECO:0000259" key="6">
    <source>
        <dbReference type="SMART" id="SM00925"/>
    </source>
</evidence>
<dbReference type="GO" id="GO:0019867">
    <property type="term" value="C:outer membrane"/>
    <property type="evidence" value="ECO:0007669"/>
    <property type="project" value="InterPro"/>
</dbReference>
<dbReference type="HOGENOM" id="CLU_037751_0_0_5"/>
<dbReference type="InterPro" id="IPR005300">
    <property type="entry name" value="MltA_B"/>
</dbReference>
<dbReference type="Gene3D" id="2.40.240.50">
    <property type="entry name" value="Barwin-like endoglucanases"/>
    <property type="match status" value="1"/>
</dbReference>
<name>A0A0A8K1C4_9HYPH</name>
<dbReference type="InterPro" id="IPR010611">
    <property type="entry name" value="3D_dom"/>
</dbReference>
<dbReference type="RefSeq" id="WP_045363792.1">
    <property type="nucleotide sequence ID" value="NZ_AP014648.1"/>
</dbReference>
<dbReference type="STRING" id="1384459.GL4_0314"/>
<dbReference type="Proteomes" id="UP000031643">
    <property type="component" value="Chromosome"/>
</dbReference>
<proteinExistence type="predicted"/>